<sequence>MRCSGLYAVRAETEKVHALDPVRVSTVHGVELALFWMMCEVCDWSGDLMRSSAEEPSDRTVAPKRGFSSSCRERRRFLPLLVVLVARAGDLYKRLTVGGVIELWPAYGPDLGQK</sequence>
<protein>
    <submittedName>
        <fullName evidence="1">Uncharacterized protein</fullName>
    </submittedName>
</protein>
<keyword evidence="2" id="KW-1185">Reference proteome</keyword>
<name>A0ABT6LBM0_9ACTN</name>
<gene>
    <name evidence="1" type="ORF">M2283_000463</name>
</gene>
<evidence type="ECO:0000313" key="1">
    <source>
        <dbReference type="EMBL" id="MDH6213184.1"/>
    </source>
</evidence>
<accession>A0ABT6LBM0</accession>
<dbReference type="Proteomes" id="UP001160499">
    <property type="component" value="Unassembled WGS sequence"/>
</dbReference>
<comment type="caution">
    <text evidence="1">The sequence shown here is derived from an EMBL/GenBank/DDBJ whole genome shotgun (WGS) entry which is preliminary data.</text>
</comment>
<evidence type="ECO:0000313" key="2">
    <source>
        <dbReference type="Proteomes" id="UP001160499"/>
    </source>
</evidence>
<organism evidence="1 2">
    <name type="scientific">Streptomyces pseudovenezuelae</name>
    <dbReference type="NCBI Taxonomy" id="67350"/>
    <lineage>
        <taxon>Bacteria</taxon>
        <taxon>Bacillati</taxon>
        <taxon>Actinomycetota</taxon>
        <taxon>Actinomycetes</taxon>
        <taxon>Kitasatosporales</taxon>
        <taxon>Streptomycetaceae</taxon>
        <taxon>Streptomyces</taxon>
        <taxon>Streptomyces aurantiacus group</taxon>
    </lineage>
</organism>
<reference evidence="1 2" key="1">
    <citation type="submission" date="2023-04" db="EMBL/GenBank/DDBJ databases">
        <title>Forest soil microbial communities from Buena Vista Peninsula, Colon Province, Panama.</title>
        <authorList>
            <person name="Bouskill N."/>
        </authorList>
    </citation>
    <scope>NUCLEOTIDE SEQUENCE [LARGE SCALE GENOMIC DNA]</scope>
    <source>
        <strain evidence="1 2">GGS1</strain>
    </source>
</reference>
<proteinExistence type="predicted"/>
<dbReference type="EMBL" id="JARXVH010000001">
    <property type="protein sequence ID" value="MDH6213184.1"/>
    <property type="molecule type" value="Genomic_DNA"/>
</dbReference>